<evidence type="ECO:0000313" key="6">
    <source>
        <dbReference type="Ensembl" id="ENSOSIP00000022691.1"/>
    </source>
</evidence>
<keyword evidence="7" id="KW-1185">Reference proteome</keyword>
<proteinExistence type="inferred from homology"/>
<dbReference type="PANTHER" id="PTHR14430:SF5">
    <property type="entry name" value="GUANINE NUCLEOTIDE EXCHANGE FACTOR FOR RAB-3A"/>
    <property type="match status" value="1"/>
</dbReference>
<dbReference type="Pfam" id="PF25555">
    <property type="entry name" value="RAB3A-like_C"/>
    <property type="match status" value="1"/>
</dbReference>
<feature type="compositionally biased region" description="Polar residues" evidence="4">
    <location>
        <begin position="105"/>
        <end position="118"/>
    </location>
</feature>
<reference evidence="6" key="1">
    <citation type="submission" date="2025-08" db="UniProtKB">
        <authorList>
            <consortium name="Ensembl"/>
        </authorList>
    </citation>
    <scope>IDENTIFICATION</scope>
</reference>
<dbReference type="GeneTree" id="ENSGT00940000159102"/>
<dbReference type="InterPro" id="IPR040351">
    <property type="entry name" value="RAB3IL/RAB3IP/Sec2"/>
</dbReference>
<evidence type="ECO:0000256" key="1">
    <source>
        <dbReference type="ARBA" id="ARBA00023054"/>
    </source>
</evidence>
<reference evidence="6" key="2">
    <citation type="submission" date="2025-09" db="UniProtKB">
        <authorList>
            <consortium name="Ensembl"/>
        </authorList>
    </citation>
    <scope>IDENTIFICATION</scope>
</reference>
<protein>
    <submittedName>
        <fullName evidence="6">RAB3A interacting protein (rabin3)-like 1</fullName>
    </submittedName>
</protein>
<organism evidence="6 7">
    <name type="scientific">Oryzias sinensis</name>
    <name type="common">Chinese medaka</name>
    <dbReference type="NCBI Taxonomy" id="183150"/>
    <lineage>
        <taxon>Eukaryota</taxon>
        <taxon>Metazoa</taxon>
        <taxon>Chordata</taxon>
        <taxon>Craniata</taxon>
        <taxon>Vertebrata</taxon>
        <taxon>Euteleostomi</taxon>
        <taxon>Actinopterygii</taxon>
        <taxon>Neopterygii</taxon>
        <taxon>Teleostei</taxon>
        <taxon>Neoteleostei</taxon>
        <taxon>Acanthomorphata</taxon>
        <taxon>Ovalentaria</taxon>
        <taxon>Atherinomorphae</taxon>
        <taxon>Beloniformes</taxon>
        <taxon>Adrianichthyidae</taxon>
        <taxon>Oryziinae</taxon>
        <taxon>Oryzias</taxon>
    </lineage>
</organism>
<dbReference type="InterPro" id="IPR009449">
    <property type="entry name" value="Sec2_N"/>
</dbReference>
<dbReference type="PANTHER" id="PTHR14430">
    <property type="entry name" value="RABIN3-RELATED"/>
    <property type="match status" value="1"/>
</dbReference>
<evidence type="ECO:0000259" key="5">
    <source>
        <dbReference type="Pfam" id="PF06428"/>
    </source>
</evidence>
<keyword evidence="1 3" id="KW-0175">Coiled coil</keyword>
<sequence length="320" mass="36125">REKEIREKGSEILREQLDAAKRELKLKDKECERLSQVRNQLEQELEELTASLFEEAHKMVREANVKQAGAEKQLKEAQGKIDVLQAEVTALKTLVLTSTPSSPNWQLHPQLQTSGTRGSNKHVGGHVRNKSVSGVFPTSKLCHRVSIFCLQMDSILYTEFLLWRECPSLDRSSAFLSRVYREDIGPCLSFTRSELSQLVQGAVESNSLTIEPVAIPALPMIKASSIECGGPRAAVETKCALSGLSRACQHRIKLGDKGTYYYISPSSRARITTVCNFFTYIRYIQQGLVRHDAEQMFWEVMRLRREMAVAKLGFYLTDQG</sequence>
<dbReference type="GO" id="GO:0070319">
    <property type="term" value="C:Golgi to plasma membrane transport vesicle"/>
    <property type="evidence" value="ECO:0007669"/>
    <property type="project" value="TreeGrafter"/>
</dbReference>
<evidence type="ECO:0000313" key="7">
    <source>
        <dbReference type="Proteomes" id="UP000694383"/>
    </source>
</evidence>
<evidence type="ECO:0000256" key="3">
    <source>
        <dbReference type="SAM" id="Coils"/>
    </source>
</evidence>
<dbReference type="GO" id="GO:0006887">
    <property type="term" value="P:exocytosis"/>
    <property type="evidence" value="ECO:0007669"/>
    <property type="project" value="TreeGrafter"/>
</dbReference>
<accession>A0A8C7Y831</accession>
<dbReference type="Ensembl" id="ENSOSIT00000023969.1">
    <property type="protein sequence ID" value="ENSOSIP00000022691.1"/>
    <property type="gene ID" value="ENSOSIG00000011916.1"/>
</dbReference>
<feature type="domain" description="GDP/GTP exchange factor Sec2 N-terminal" evidence="5">
    <location>
        <begin position="10"/>
        <end position="93"/>
    </location>
</feature>
<dbReference type="Pfam" id="PF06428">
    <property type="entry name" value="Sec2p"/>
    <property type="match status" value="1"/>
</dbReference>
<feature type="region of interest" description="Disordered" evidence="4">
    <location>
        <begin position="105"/>
        <end position="124"/>
    </location>
</feature>
<comment type="similarity">
    <text evidence="2">Belongs to the SEC2 family.</text>
</comment>
<feature type="coiled-coil region" evidence="3">
    <location>
        <begin position="10"/>
        <end position="94"/>
    </location>
</feature>
<dbReference type="Gene3D" id="1.20.5.4880">
    <property type="match status" value="1"/>
</dbReference>
<dbReference type="GO" id="GO:0005085">
    <property type="term" value="F:guanyl-nucleotide exchange factor activity"/>
    <property type="evidence" value="ECO:0007669"/>
    <property type="project" value="InterPro"/>
</dbReference>
<dbReference type="SUPFAM" id="SSF144284">
    <property type="entry name" value="Sec2 N-terminal region"/>
    <property type="match status" value="1"/>
</dbReference>
<dbReference type="Proteomes" id="UP000694383">
    <property type="component" value="Unplaced"/>
</dbReference>
<evidence type="ECO:0000256" key="4">
    <source>
        <dbReference type="SAM" id="MobiDB-lite"/>
    </source>
</evidence>
<name>A0A8C7Y831_9TELE</name>
<evidence type="ECO:0000256" key="2">
    <source>
        <dbReference type="ARBA" id="ARBA00025794"/>
    </source>
</evidence>
<dbReference type="AlphaFoldDB" id="A0A8C7Y831"/>